<dbReference type="PANTHER" id="PTHR18964">
    <property type="entry name" value="ROK (REPRESSOR, ORF, KINASE) FAMILY"/>
    <property type="match status" value="1"/>
</dbReference>
<comment type="caution">
    <text evidence="2">The sequence shown here is derived from an EMBL/GenBank/DDBJ whole genome shotgun (WGS) entry which is preliminary data.</text>
</comment>
<name>A0ABQ4E130_9ACTN</name>
<comment type="similarity">
    <text evidence="1">Belongs to the ROK (NagC/XylR) family.</text>
</comment>
<keyword evidence="3" id="KW-1185">Reference proteome</keyword>
<keyword evidence="2" id="KW-0808">Transferase</keyword>
<sequence length="336" mass="33243">MTPPVSGTRSAGSSAGEPPTGRCVLAVDVGATTMKGAVFGEDGGVRHSVVVPSRADGDPVGALRELCRRLHAEAVAGGAAPAGIGVVTPGIVDEAAGLVRYASNIRFRDVPLRALVHDDLGLPVVIGHDARAAGVAEAVAGAGRGLANFLLLPLGTGIAATVVLDGQPVPGTAWSAGEVGHMPVYPGGEPCTCGQRGCLEVYASAGGLARRYARLGGDPGLDSRAIAAAAATDPLAGEVWDTATQALGIALATLTLTLDPARIVLGGGLAEAGAQLFDPVRDALRAALAWRTAPEVVPSAFGAQAARVGAAILARRAAGLAVPDGWAAPVPASVGS</sequence>
<dbReference type="PANTHER" id="PTHR18964:SF149">
    <property type="entry name" value="BIFUNCTIONAL UDP-N-ACETYLGLUCOSAMINE 2-EPIMERASE_N-ACETYLMANNOSAMINE KINASE"/>
    <property type="match status" value="1"/>
</dbReference>
<evidence type="ECO:0000256" key="1">
    <source>
        <dbReference type="ARBA" id="ARBA00006479"/>
    </source>
</evidence>
<dbReference type="SUPFAM" id="SSF53067">
    <property type="entry name" value="Actin-like ATPase domain"/>
    <property type="match status" value="1"/>
</dbReference>
<evidence type="ECO:0000313" key="3">
    <source>
        <dbReference type="Proteomes" id="UP000646749"/>
    </source>
</evidence>
<dbReference type="InterPro" id="IPR000600">
    <property type="entry name" value="ROK"/>
</dbReference>
<keyword evidence="2" id="KW-0418">Kinase</keyword>
<dbReference type="Gene3D" id="3.30.420.40">
    <property type="match status" value="2"/>
</dbReference>
<dbReference type="Proteomes" id="UP000646749">
    <property type="component" value="Unassembled WGS sequence"/>
</dbReference>
<protein>
    <submittedName>
        <fullName evidence="2">Sugar kinase</fullName>
    </submittedName>
</protein>
<gene>
    <name evidence="2" type="ORF">Pen02_33510</name>
</gene>
<dbReference type="InterPro" id="IPR043129">
    <property type="entry name" value="ATPase_NBD"/>
</dbReference>
<dbReference type="GO" id="GO:0016301">
    <property type="term" value="F:kinase activity"/>
    <property type="evidence" value="ECO:0007669"/>
    <property type="project" value="UniProtKB-KW"/>
</dbReference>
<evidence type="ECO:0000313" key="2">
    <source>
        <dbReference type="EMBL" id="GIG88415.1"/>
    </source>
</evidence>
<dbReference type="EMBL" id="BONW01000016">
    <property type="protein sequence ID" value="GIG88415.1"/>
    <property type="molecule type" value="Genomic_DNA"/>
</dbReference>
<dbReference type="RefSeq" id="WP_377472266.1">
    <property type="nucleotide sequence ID" value="NZ_JBHTIQ010000003.1"/>
</dbReference>
<accession>A0ABQ4E130</accession>
<reference evidence="2 3" key="1">
    <citation type="submission" date="2021-01" db="EMBL/GenBank/DDBJ databases">
        <title>Whole genome shotgun sequence of Plantactinospora endophytica NBRC 110450.</title>
        <authorList>
            <person name="Komaki H."/>
            <person name="Tamura T."/>
        </authorList>
    </citation>
    <scope>NUCLEOTIDE SEQUENCE [LARGE SCALE GENOMIC DNA]</scope>
    <source>
        <strain evidence="2 3">NBRC 110450</strain>
    </source>
</reference>
<proteinExistence type="inferred from homology"/>
<organism evidence="2 3">
    <name type="scientific">Plantactinospora endophytica</name>
    <dbReference type="NCBI Taxonomy" id="673535"/>
    <lineage>
        <taxon>Bacteria</taxon>
        <taxon>Bacillati</taxon>
        <taxon>Actinomycetota</taxon>
        <taxon>Actinomycetes</taxon>
        <taxon>Micromonosporales</taxon>
        <taxon>Micromonosporaceae</taxon>
        <taxon>Plantactinospora</taxon>
    </lineage>
</organism>
<dbReference type="Pfam" id="PF00480">
    <property type="entry name" value="ROK"/>
    <property type="match status" value="1"/>
</dbReference>